<dbReference type="Gene3D" id="3.40.50.11350">
    <property type="match status" value="1"/>
</dbReference>
<keyword evidence="3" id="KW-1185">Reference proteome</keyword>
<dbReference type="EMBL" id="JABANM010010529">
    <property type="protein sequence ID" value="KAF4739225.1"/>
    <property type="molecule type" value="Genomic_DNA"/>
</dbReference>
<reference evidence="3 4" key="1">
    <citation type="submission" date="2020-04" db="EMBL/GenBank/DDBJ databases">
        <title>Perkinsus olseni comparative genomics.</title>
        <authorList>
            <person name="Bogema D.R."/>
        </authorList>
    </citation>
    <scope>NUCLEOTIDE SEQUENCE [LARGE SCALE GENOMIC DNA]</scope>
    <source>
        <strain evidence="2">ATCC PRA-205</strain>
        <strain evidence="1 3">ATCC PRA-207</strain>
    </source>
</reference>
<proteinExistence type="predicted"/>
<dbReference type="EMBL" id="JABANO010034170">
    <property type="protein sequence ID" value="KAF4705591.1"/>
    <property type="molecule type" value="Genomic_DNA"/>
</dbReference>
<protein>
    <submittedName>
        <fullName evidence="2">Uncharacterized protein</fullName>
    </submittedName>
</protein>
<comment type="caution">
    <text evidence="2">The sequence shown here is derived from an EMBL/GenBank/DDBJ whole genome shotgun (WGS) entry which is preliminary data.</text>
</comment>
<sequence>MLLQPLPDSIDWRIPPSGVGAHPSVFVYVDNRKRLIRDLPFIANDTRRVMIFSHNHRDIGNILESEAFRKSPAALAIREVEHLTSEIWRCLFQPAIHLARHIERAMRATFGTDNPSSFIAVHFRSGDGQLDKWWDPKRHGLDTLDEFLACAARVEEELGLSAAHTKWLLSSDTEDVFDTVAVREHGAKIVRLRIDETNEGEEIVHIDRSSDVYHQFTGVTLSYVNYYILQKAAAIVLSRSFFGETAAEIGRIRHVYFYHGCVRKRLMLSSAALRFFFPELPVDTFCVEAKVDDDSAWTARFAYSLRGHPTVPQETPVLPMLQGEYETHEGDIINYIRPVLHKLNVVEKNAVREWFTELGKAFDVKERLDPRDVLVHVGYHDGKLVLDKEVTVELSPPGYKPSAPKYASRENGWGSVVKRKRVESDFEEPYRKKRFRRPADPVAITSGNYEYIDPTQETPNVWVQTINNTKGMVGAEVKFGLCEDDRGKELASTGFVNLTGSYRAFRLDTNSMPEENFSLEWQRLVVPSKVEVTTLRAVMLTVKEAKRRDIGRTKRANNRHCLLGNKLRSRCRREWLIGISSGNDPRVHDRFHRNSRTDSSWIDDFTGRQSELGNYPLPHLVRLTEATPA</sequence>
<evidence type="ECO:0000313" key="2">
    <source>
        <dbReference type="EMBL" id="KAF4739225.1"/>
    </source>
</evidence>
<gene>
    <name evidence="2" type="ORF">FOZ62_022859</name>
    <name evidence="1" type="ORF">FOZ63_006765</name>
</gene>
<dbReference type="AlphaFoldDB" id="A0A7J6T2D1"/>
<accession>A0A7J6T2D1</accession>
<organism evidence="2 4">
    <name type="scientific">Perkinsus olseni</name>
    <name type="common">Perkinsus atlanticus</name>
    <dbReference type="NCBI Taxonomy" id="32597"/>
    <lineage>
        <taxon>Eukaryota</taxon>
        <taxon>Sar</taxon>
        <taxon>Alveolata</taxon>
        <taxon>Perkinsozoa</taxon>
        <taxon>Perkinsea</taxon>
        <taxon>Perkinsida</taxon>
        <taxon>Perkinsidae</taxon>
        <taxon>Perkinsus</taxon>
    </lineage>
</organism>
<dbReference type="Proteomes" id="UP000574390">
    <property type="component" value="Unassembled WGS sequence"/>
</dbReference>
<evidence type="ECO:0000313" key="3">
    <source>
        <dbReference type="Proteomes" id="UP000553632"/>
    </source>
</evidence>
<name>A0A7J6T2D1_PEROL</name>
<dbReference type="Proteomes" id="UP000553632">
    <property type="component" value="Unassembled WGS sequence"/>
</dbReference>
<evidence type="ECO:0000313" key="4">
    <source>
        <dbReference type="Proteomes" id="UP000574390"/>
    </source>
</evidence>
<evidence type="ECO:0000313" key="1">
    <source>
        <dbReference type="EMBL" id="KAF4705591.1"/>
    </source>
</evidence>